<dbReference type="Gene3D" id="3.30.530.20">
    <property type="match status" value="1"/>
</dbReference>
<dbReference type="Proteomes" id="UP000037982">
    <property type="component" value="Unassembled WGS sequence"/>
</dbReference>
<organism evidence="2 3">
    <name type="scientific">Streptomyces chattanoogensis</name>
    <dbReference type="NCBI Taxonomy" id="66876"/>
    <lineage>
        <taxon>Bacteria</taxon>
        <taxon>Bacillati</taxon>
        <taxon>Actinomycetota</taxon>
        <taxon>Actinomycetes</taxon>
        <taxon>Kitasatosporales</taxon>
        <taxon>Streptomycetaceae</taxon>
        <taxon>Streptomyces</taxon>
    </lineage>
</organism>
<dbReference type="Pfam" id="PF03364">
    <property type="entry name" value="Polyketide_cyc"/>
    <property type="match status" value="1"/>
</dbReference>
<sequence>MRATLPDAGPDATLETLRDFASFPDHTSVVHEVQVVEDALGTFSSWNVEFRGGLLLWTQRDSIDWASRTVSFEQTEGDFEQFNGSWQVHPEGDATCIEFTAHFDFGMPSLSAVIDPLAQVALRDAIHAVLRGMFGDSLILHELSPVPAGL</sequence>
<evidence type="ECO:0000313" key="3">
    <source>
        <dbReference type="Proteomes" id="UP000037982"/>
    </source>
</evidence>
<protein>
    <recommendedName>
        <fullName evidence="1">Coenzyme Q-binding protein COQ10 START domain-containing protein</fullName>
    </recommendedName>
</protein>
<dbReference type="SUPFAM" id="SSF55961">
    <property type="entry name" value="Bet v1-like"/>
    <property type="match status" value="1"/>
</dbReference>
<gene>
    <name evidence="2" type="ORF">ADL29_12810</name>
</gene>
<proteinExistence type="predicted"/>
<feature type="domain" description="Coenzyme Q-binding protein COQ10 START" evidence="1">
    <location>
        <begin position="15"/>
        <end position="129"/>
    </location>
</feature>
<reference evidence="3" key="1">
    <citation type="submission" date="2015-07" db="EMBL/GenBank/DDBJ databases">
        <authorList>
            <person name="Ju K.-S."/>
            <person name="Doroghazi J.R."/>
            <person name="Metcalf W.W."/>
        </authorList>
    </citation>
    <scope>NUCLEOTIDE SEQUENCE [LARGE SCALE GENOMIC DNA]</scope>
    <source>
        <strain evidence="3">NRRL ISP-5002</strain>
    </source>
</reference>
<accession>A0A0N0XZY2</accession>
<dbReference type="EMBL" id="LGKG01000101">
    <property type="protein sequence ID" value="KPC64407.1"/>
    <property type="molecule type" value="Genomic_DNA"/>
</dbReference>
<evidence type="ECO:0000259" key="1">
    <source>
        <dbReference type="Pfam" id="PF03364"/>
    </source>
</evidence>
<dbReference type="AlphaFoldDB" id="A0A0N0XZY2"/>
<dbReference type="PATRIC" id="fig|66876.3.peg.2824"/>
<dbReference type="InterPro" id="IPR005031">
    <property type="entry name" value="COQ10_START"/>
</dbReference>
<dbReference type="InterPro" id="IPR023393">
    <property type="entry name" value="START-like_dom_sf"/>
</dbReference>
<keyword evidence="3" id="KW-1185">Reference proteome</keyword>
<evidence type="ECO:0000313" key="2">
    <source>
        <dbReference type="EMBL" id="KPC64407.1"/>
    </source>
</evidence>
<name>A0A0N0XZY2_9ACTN</name>
<comment type="caution">
    <text evidence="2">The sequence shown here is derived from an EMBL/GenBank/DDBJ whole genome shotgun (WGS) entry which is preliminary data.</text>
</comment>